<organism evidence="10 11">
    <name type="scientific">Patiriisocius marinus</name>
    <dbReference type="NCBI Taxonomy" id="1397112"/>
    <lineage>
        <taxon>Bacteria</taxon>
        <taxon>Pseudomonadati</taxon>
        <taxon>Bacteroidota</taxon>
        <taxon>Flavobacteriia</taxon>
        <taxon>Flavobacteriales</taxon>
        <taxon>Flavobacteriaceae</taxon>
        <taxon>Patiriisocius</taxon>
    </lineage>
</organism>
<keyword evidence="3 7" id="KW-0812">Transmembrane</keyword>
<keyword evidence="11" id="KW-1185">Reference proteome</keyword>
<sequence>MQQYDLASWFVLPDGFNEFIFQPWSFITYAFVHFGAFHLFFNMLWLFWFGPFVLNLFSTKRFITIYLLGAISGGLLYVLAYNLFPVFAGSRGYLLGASAAIRAIVVFIAAYSPNTRLRLFIWDIKLWHIAAVLVVLDLIQLPTSGNAGGLIAHLGGAMFGYLYATQLLKGNDIGAWFENFLEYFTTKKAKKKKTPFRKVHKNNNVSEVKKKSETTLDNQKKVDAILDKIGKSGYESLSKAEKDFLFKSGND</sequence>
<feature type="domain" description="Peptidase S54 rhomboid" evidence="8">
    <location>
        <begin position="22"/>
        <end position="168"/>
    </location>
</feature>
<evidence type="ECO:0000256" key="7">
    <source>
        <dbReference type="SAM" id="Phobius"/>
    </source>
</evidence>
<evidence type="ECO:0000256" key="1">
    <source>
        <dbReference type="ARBA" id="ARBA00004141"/>
    </source>
</evidence>
<reference evidence="10 11" key="1">
    <citation type="submission" date="2019-08" db="EMBL/GenBank/DDBJ databases">
        <title>Draft genome sequence of Ulvibacter marinus type strain NBRC 109484.</title>
        <authorList>
            <person name="Kawano K."/>
            <person name="Ushijima N."/>
            <person name="Kihara M."/>
            <person name="Itoh H."/>
        </authorList>
    </citation>
    <scope>NUCLEOTIDE SEQUENCE [LARGE SCALE GENOMIC DNA]</scope>
    <source>
        <strain evidence="10 11">NBRC 109484</strain>
    </source>
</reference>
<evidence type="ECO:0000313" key="11">
    <source>
        <dbReference type="Proteomes" id="UP000326509"/>
    </source>
</evidence>
<keyword evidence="10" id="KW-0645">Protease</keyword>
<dbReference type="Pfam" id="PF20216">
    <property type="entry name" value="DUF6576"/>
    <property type="match status" value="1"/>
</dbReference>
<keyword evidence="4" id="KW-0378">Hydrolase</keyword>
<dbReference type="GO" id="GO:0004252">
    <property type="term" value="F:serine-type endopeptidase activity"/>
    <property type="evidence" value="ECO:0007669"/>
    <property type="project" value="InterPro"/>
</dbReference>
<dbReference type="GO" id="GO:0016020">
    <property type="term" value="C:membrane"/>
    <property type="evidence" value="ECO:0007669"/>
    <property type="project" value="UniProtKB-SubCell"/>
</dbReference>
<evidence type="ECO:0000256" key="2">
    <source>
        <dbReference type="ARBA" id="ARBA00009045"/>
    </source>
</evidence>
<feature type="transmembrane region" description="Helical" evidence="7">
    <location>
        <begin position="93"/>
        <end position="112"/>
    </location>
</feature>
<comment type="subcellular location">
    <subcellularLocation>
        <location evidence="1">Membrane</location>
        <topology evidence="1">Multi-pass membrane protein</topology>
    </subcellularLocation>
</comment>
<evidence type="ECO:0000259" key="8">
    <source>
        <dbReference type="Pfam" id="PF01694"/>
    </source>
</evidence>
<dbReference type="SUPFAM" id="SSF144091">
    <property type="entry name" value="Rhomboid-like"/>
    <property type="match status" value="1"/>
</dbReference>
<name>A0A5J4IVS4_9FLAO</name>
<proteinExistence type="inferred from homology"/>
<protein>
    <submittedName>
        <fullName evidence="10">Rhomboid family intramembrane serine protease</fullName>
    </submittedName>
</protein>
<keyword evidence="6 7" id="KW-0472">Membrane</keyword>
<evidence type="ECO:0000256" key="4">
    <source>
        <dbReference type="ARBA" id="ARBA00022801"/>
    </source>
</evidence>
<dbReference type="Pfam" id="PF01694">
    <property type="entry name" value="Rhomboid"/>
    <property type="match status" value="1"/>
</dbReference>
<dbReference type="PANTHER" id="PTHR43731">
    <property type="entry name" value="RHOMBOID PROTEASE"/>
    <property type="match status" value="1"/>
</dbReference>
<evidence type="ECO:0000256" key="5">
    <source>
        <dbReference type="ARBA" id="ARBA00022989"/>
    </source>
</evidence>
<feature type="transmembrane region" description="Helical" evidence="7">
    <location>
        <begin position="62"/>
        <end position="81"/>
    </location>
</feature>
<dbReference type="EMBL" id="BKCG01000002">
    <property type="protein sequence ID" value="GER59004.1"/>
    <property type="molecule type" value="Genomic_DNA"/>
</dbReference>
<evidence type="ECO:0000256" key="6">
    <source>
        <dbReference type="ARBA" id="ARBA00023136"/>
    </source>
</evidence>
<comment type="similarity">
    <text evidence="2">Belongs to the peptidase S54 family.</text>
</comment>
<comment type="caution">
    <text evidence="10">The sequence shown here is derived from an EMBL/GenBank/DDBJ whole genome shotgun (WGS) entry which is preliminary data.</text>
</comment>
<dbReference type="InterPro" id="IPR046483">
    <property type="entry name" value="DUF6576"/>
</dbReference>
<dbReference type="Gene3D" id="1.20.1540.10">
    <property type="entry name" value="Rhomboid-like"/>
    <property type="match status" value="1"/>
</dbReference>
<gene>
    <name evidence="10" type="ORF">ULMA_11120</name>
</gene>
<feature type="transmembrane region" description="Helical" evidence="7">
    <location>
        <begin position="124"/>
        <end position="141"/>
    </location>
</feature>
<evidence type="ECO:0000256" key="3">
    <source>
        <dbReference type="ARBA" id="ARBA00022692"/>
    </source>
</evidence>
<evidence type="ECO:0000313" key="10">
    <source>
        <dbReference type="EMBL" id="GER59004.1"/>
    </source>
</evidence>
<feature type="transmembrane region" description="Helical" evidence="7">
    <location>
        <begin position="26"/>
        <end position="50"/>
    </location>
</feature>
<dbReference type="InterPro" id="IPR022764">
    <property type="entry name" value="Peptidase_S54_rhomboid_dom"/>
</dbReference>
<dbReference type="PANTHER" id="PTHR43731:SF14">
    <property type="entry name" value="PRESENILIN-ASSOCIATED RHOMBOID-LIKE PROTEIN, MITOCHONDRIAL"/>
    <property type="match status" value="1"/>
</dbReference>
<dbReference type="InterPro" id="IPR035952">
    <property type="entry name" value="Rhomboid-like_sf"/>
</dbReference>
<feature type="transmembrane region" description="Helical" evidence="7">
    <location>
        <begin position="147"/>
        <end position="164"/>
    </location>
</feature>
<evidence type="ECO:0000259" key="9">
    <source>
        <dbReference type="Pfam" id="PF20216"/>
    </source>
</evidence>
<accession>A0A5J4IVS4</accession>
<dbReference type="AlphaFoldDB" id="A0A5J4IVS4"/>
<dbReference type="Proteomes" id="UP000326509">
    <property type="component" value="Unassembled WGS sequence"/>
</dbReference>
<keyword evidence="5 7" id="KW-1133">Transmembrane helix</keyword>
<dbReference type="GO" id="GO:0006508">
    <property type="term" value="P:proteolysis"/>
    <property type="evidence" value="ECO:0007669"/>
    <property type="project" value="UniProtKB-KW"/>
</dbReference>
<dbReference type="InterPro" id="IPR050925">
    <property type="entry name" value="Rhomboid_protease_S54"/>
</dbReference>
<feature type="domain" description="DUF6576" evidence="9">
    <location>
        <begin position="217"/>
        <end position="245"/>
    </location>
</feature>